<keyword evidence="15" id="KW-0408">Iron</keyword>
<keyword evidence="20" id="KW-0732">Signal</keyword>
<dbReference type="InterPro" id="IPR018485">
    <property type="entry name" value="FGGY_C"/>
</dbReference>
<dbReference type="GO" id="GO:0019569">
    <property type="term" value="P:L-arabinose catabolic process to D-xylulose 5-phosphate"/>
    <property type="evidence" value="ECO:0007669"/>
    <property type="project" value="InterPro"/>
</dbReference>
<evidence type="ECO:0000256" key="3">
    <source>
        <dbReference type="ARBA" id="ARBA00001947"/>
    </source>
</evidence>
<evidence type="ECO:0000256" key="14">
    <source>
        <dbReference type="ARBA" id="ARBA00022935"/>
    </source>
</evidence>
<dbReference type="PANTHER" id="PTHR43435:SF4">
    <property type="entry name" value="FGGY CARBOHYDRATE KINASE DOMAIN-CONTAINING PROTEIN"/>
    <property type="match status" value="1"/>
</dbReference>
<evidence type="ECO:0008006" key="24">
    <source>
        <dbReference type="Google" id="ProtNLM"/>
    </source>
</evidence>
<evidence type="ECO:0000256" key="11">
    <source>
        <dbReference type="ARBA" id="ARBA00022777"/>
    </source>
</evidence>
<dbReference type="CDD" id="cd07781">
    <property type="entry name" value="ASKHA_NBD_FGGY_L-RBK"/>
    <property type="match status" value="1"/>
</dbReference>
<evidence type="ECO:0000259" key="22">
    <source>
        <dbReference type="Pfam" id="PF02782"/>
    </source>
</evidence>
<dbReference type="GO" id="GO:0046872">
    <property type="term" value="F:metal ion binding"/>
    <property type="evidence" value="ECO:0007669"/>
    <property type="project" value="UniProtKB-KW"/>
</dbReference>
<dbReference type="CDD" id="cd00429">
    <property type="entry name" value="RPE"/>
    <property type="match status" value="1"/>
</dbReference>
<evidence type="ECO:0000259" key="21">
    <source>
        <dbReference type="Pfam" id="PF00370"/>
    </source>
</evidence>
<dbReference type="SUPFAM" id="SSF53067">
    <property type="entry name" value="Actin-like ATPase domain"/>
    <property type="match status" value="2"/>
</dbReference>
<dbReference type="Pfam" id="PF00834">
    <property type="entry name" value="Ribul_P_3_epim"/>
    <property type="match status" value="1"/>
</dbReference>
<dbReference type="EMBL" id="HBIX01014752">
    <property type="protein sequence ID" value="CAE0718034.1"/>
    <property type="molecule type" value="Transcribed_RNA"/>
</dbReference>
<evidence type="ECO:0000256" key="7">
    <source>
        <dbReference type="ARBA" id="ARBA00011738"/>
    </source>
</evidence>
<comment type="cofactor">
    <cofactor evidence="3">
        <name>Zn(2+)</name>
        <dbReference type="ChEBI" id="CHEBI:29105"/>
    </cofactor>
</comment>
<evidence type="ECO:0000256" key="15">
    <source>
        <dbReference type="ARBA" id="ARBA00023004"/>
    </source>
</evidence>
<feature type="domain" description="Carbohydrate kinase FGGY N-terminal" evidence="21">
    <location>
        <begin position="51"/>
        <end position="323"/>
    </location>
</feature>
<keyword evidence="8" id="KW-0808">Transferase</keyword>
<dbReference type="InterPro" id="IPR013785">
    <property type="entry name" value="Aldolase_TIM"/>
</dbReference>
<keyword evidence="14" id="KW-0054">Arabinose catabolism</keyword>
<dbReference type="Gene3D" id="3.30.420.40">
    <property type="match status" value="2"/>
</dbReference>
<evidence type="ECO:0000313" key="23">
    <source>
        <dbReference type="EMBL" id="CAE0718034.1"/>
    </source>
</evidence>
<feature type="signal peptide" evidence="20">
    <location>
        <begin position="1"/>
        <end position="32"/>
    </location>
</feature>
<dbReference type="InterPro" id="IPR005929">
    <property type="entry name" value="Ribulokinase"/>
</dbReference>
<comment type="cofactor">
    <cofactor evidence="4">
        <name>Fe(2+)</name>
        <dbReference type="ChEBI" id="CHEBI:29033"/>
    </cofactor>
</comment>
<sequence>MGVIYCMRPQQALLSTILTWIWLLVITSTTVAISDLSSHPSSPSTKAKRLVIGVDGGTESIRACCFDAETGRVVGKSCASPYKTFHPNPGWAEQDPIDWYECMGKSVRSAIDSLQQDGDENENSDANRYEICCICVDTTCCSVVALDNNNEPLRRCLLWMDARSASQTEQIMEICKGDPAILVNCGGEGPISAEWMTPKALWIRQNEPSVWEDAKTICEYQDFINFKLTGEICASSCNAATRWHWDGEECLKNSTPETKYPGRPISLYEKLGIPELADKLPLKCIPMGGSVGTLTKEAAEHLNLPEGTPVVQGGPDAFVGMVGLGCTKPGQLCLITGSSHLHCVVSSTSSTAPGTWGAYKGAPLPGTCFAEGGQSSTGSIIRWARNILGESKREYKELDQDASEIPPGCDGLVALETFQGSRTPVTDPLQRGALIGLTLSHTRAHIWRALMESVCFGTRACLEGLENAGHGCDEIVIAGGATRSDLWLQMHADVTGKPVVVCEFADAPLLGCAILASVNAGVHETVGEAIDHMVRKSKRVLPSESVSKIYDELYNNVYSRVGSATRPVAHAIAAFSRGGHTSTPLDEISDKTHGISAGTSATRNDRVPKYPAISPSLLASDWSNIRGEIQRCLDAGINRLHVDIFDGVFIDSPYALTFGPQMVEAMRRCSDDDTILDLHLCVDRPARYISAMKEAGGNTFIFMWEGVKDGEAALEIAHEVVESGMDCGISINPSTRVEEIYPLLESGLISVVDVLAVEPGFGGQRFQESAVEKIERLCRFRETCAGNTNDHRFFEIMVDGGINEDTAKLTSDADILVAGTFLFNRSDLKDGIAEMQSSFAAKNSKE</sequence>
<keyword evidence="10" id="KW-0547">Nucleotide-binding</keyword>
<evidence type="ECO:0000256" key="2">
    <source>
        <dbReference type="ARBA" id="ARBA00001936"/>
    </source>
</evidence>
<evidence type="ECO:0000256" key="10">
    <source>
        <dbReference type="ARBA" id="ARBA00022741"/>
    </source>
</evidence>
<comment type="pathway">
    <text evidence="5">Polyol metabolism; glycerol degradation via glycerol kinase pathway; sn-glycerol 3-phosphate from glycerol: step 1/1.</text>
</comment>
<keyword evidence="11" id="KW-0418">Kinase</keyword>
<evidence type="ECO:0000256" key="12">
    <source>
        <dbReference type="ARBA" id="ARBA00022833"/>
    </source>
</evidence>
<evidence type="ECO:0000256" key="9">
    <source>
        <dbReference type="ARBA" id="ARBA00022723"/>
    </source>
</evidence>
<dbReference type="GO" id="GO:0006163">
    <property type="term" value="P:purine nucleotide metabolic process"/>
    <property type="evidence" value="ECO:0007669"/>
    <property type="project" value="UniProtKB-ARBA"/>
</dbReference>
<comment type="subunit">
    <text evidence="7">Homodimer.</text>
</comment>
<evidence type="ECO:0000256" key="5">
    <source>
        <dbReference type="ARBA" id="ARBA00005190"/>
    </source>
</evidence>
<dbReference type="Gene3D" id="3.20.20.70">
    <property type="entry name" value="Aldolase class I"/>
    <property type="match status" value="1"/>
</dbReference>
<dbReference type="InterPro" id="IPR000056">
    <property type="entry name" value="Ribul_P_3_epim-like"/>
</dbReference>
<dbReference type="GO" id="GO:0046496">
    <property type="term" value="P:nicotinamide nucleotide metabolic process"/>
    <property type="evidence" value="ECO:0007669"/>
    <property type="project" value="UniProtKB-ARBA"/>
</dbReference>
<feature type="chain" id="PRO_5031369484" description="Glycerol kinase" evidence="20">
    <location>
        <begin position="33"/>
        <end position="846"/>
    </location>
</feature>
<dbReference type="PANTHER" id="PTHR43435">
    <property type="entry name" value="RIBULOKINASE"/>
    <property type="match status" value="1"/>
</dbReference>
<dbReference type="FunFam" id="3.20.20.70:FF:000191">
    <property type="entry name" value="ribulose-phosphate 3-epimerase isoform X2"/>
    <property type="match status" value="1"/>
</dbReference>
<evidence type="ECO:0000256" key="18">
    <source>
        <dbReference type="ARBA" id="ARBA00023277"/>
    </source>
</evidence>
<organism evidence="23">
    <name type="scientific">Pseudo-nitzschia australis</name>
    <dbReference type="NCBI Taxonomy" id="44445"/>
    <lineage>
        <taxon>Eukaryota</taxon>
        <taxon>Sar</taxon>
        <taxon>Stramenopiles</taxon>
        <taxon>Ochrophyta</taxon>
        <taxon>Bacillariophyta</taxon>
        <taxon>Bacillariophyceae</taxon>
        <taxon>Bacillariophycidae</taxon>
        <taxon>Bacillariales</taxon>
        <taxon>Bacillariaceae</taxon>
        <taxon>Pseudo-nitzschia</taxon>
    </lineage>
</organism>
<gene>
    <name evidence="23" type="ORF">PAUS00366_LOCUS10787</name>
</gene>
<dbReference type="PROSITE" id="PS00445">
    <property type="entry name" value="FGGY_KINASES_2"/>
    <property type="match status" value="1"/>
</dbReference>
<keyword evidence="9" id="KW-0479">Metal-binding</keyword>
<keyword evidence="16" id="KW-0464">Manganese</keyword>
<evidence type="ECO:0000256" key="8">
    <source>
        <dbReference type="ARBA" id="ARBA00022679"/>
    </source>
</evidence>
<dbReference type="UniPathway" id="UPA00618">
    <property type="reaction ID" value="UER00672"/>
</dbReference>
<evidence type="ECO:0000256" key="6">
    <source>
        <dbReference type="ARBA" id="ARBA00009541"/>
    </source>
</evidence>
<dbReference type="GO" id="GO:0004750">
    <property type="term" value="F:D-ribulose-phosphate 3-epimerase activity"/>
    <property type="evidence" value="ECO:0007669"/>
    <property type="project" value="UniProtKB-EC"/>
</dbReference>
<dbReference type="GO" id="GO:0008741">
    <property type="term" value="F:ribulokinase activity"/>
    <property type="evidence" value="ECO:0007669"/>
    <property type="project" value="InterPro"/>
</dbReference>
<dbReference type="GO" id="GO:0006091">
    <property type="term" value="P:generation of precursor metabolites and energy"/>
    <property type="evidence" value="ECO:0007669"/>
    <property type="project" value="UniProtKB-ARBA"/>
</dbReference>
<dbReference type="InterPro" id="IPR018484">
    <property type="entry name" value="FGGY_N"/>
</dbReference>
<proteinExistence type="inferred from homology"/>
<dbReference type="Pfam" id="PF00370">
    <property type="entry name" value="FGGY_N"/>
    <property type="match status" value="1"/>
</dbReference>
<evidence type="ECO:0000256" key="17">
    <source>
        <dbReference type="ARBA" id="ARBA00023235"/>
    </source>
</evidence>
<protein>
    <recommendedName>
        <fullName evidence="24">Glycerol kinase</fullName>
    </recommendedName>
</protein>
<dbReference type="SUPFAM" id="SSF51366">
    <property type="entry name" value="Ribulose-phoshate binding barrel"/>
    <property type="match status" value="1"/>
</dbReference>
<dbReference type="AlphaFoldDB" id="A0A7S4AJI7"/>
<evidence type="ECO:0000256" key="1">
    <source>
        <dbReference type="ARBA" id="ARBA00001782"/>
    </source>
</evidence>
<comment type="similarity">
    <text evidence="6">Belongs to the ribulose-phosphate 3-epimerase family.</text>
</comment>
<dbReference type="Pfam" id="PF02782">
    <property type="entry name" value="FGGY_C"/>
    <property type="match status" value="1"/>
</dbReference>
<keyword evidence="18" id="KW-0119">Carbohydrate metabolism</keyword>
<evidence type="ECO:0000256" key="13">
    <source>
        <dbReference type="ARBA" id="ARBA00022840"/>
    </source>
</evidence>
<dbReference type="InterPro" id="IPR011060">
    <property type="entry name" value="RibuloseP-bd_barrel"/>
</dbReference>
<reference evidence="23" key="1">
    <citation type="submission" date="2021-01" db="EMBL/GenBank/DDBJ databases">
        <authorList>
            <person name="Corre E."/>
            <person name="Pelletier E."/>
            <person name="Niang G."/>
            <person name="Scheremetjew M."/>
            <person name="Finn R."/>
            <person name="Kale V."/>
            <person name="Holt S."/>
            <person name="Cochrane G."/>
            <person name="Meng A."/>
            <person name="Brown T."/>
            <person name="Cohen L."/>
        </authorList>
    </citation>
    <scope>NUCLEOTIDE SEQUENCE</scope>
    <source>
        <strain evidence="23">10249 10 AB</strain>
    </source>
</reference>
<dbReference type="InterPro" id="IPR043129">
    <property type="entry name" value="ATPase_NBD"/>
</dbReference>
<evidence type="ECO:0000256" key="4">
    <source>
        <dbReference type="ARBA" id="ARBA00001954"/>
    </source>
</evidence>
<dbReference type="GO" id="GO:0005737">
    <property type="term" value="C:cytoplasm"/>
    <property type="evidence" value="ECO:0007669"/>
    <property type="project" value="TreeGrafter"/>
</dbReference>
<dbReference type="GO" id="GO:0019563">
    <property type="term" value="P:glycerol catabolic process"/>
    <property type="evidence" value="ECO:0007669"/>
    <property type="project" value="UniProtKB-UniPathway"/>
</dbReference>
<comment type="cofactor">
    <cofactor evidence="2">
        <name>Mn(2+)</name>
        <dbReference type="ChEBI" id="CHEBI:29035"/>
    </cofactor>
</comment>
<keyword evidence="17" id="KW-0413">Isomerase</keyword>
<dbReference type="GO" id="GO:0005524">
    <property type="term" value="F:ATP binding"/>
    <property type="evidence" value="ECO:0007669"/>
    <property type="project" value="UniProtKB-KW"/>
</dbReference>
<accession>A0A7S4AJI7</accession>
<name>A0A7S4AJI7_9STRA</name>
<feature type="domain" description="Carbohydrate kinase FGGY C-terminal" evidence="22">
    <location>
        <begin position="334"/>
        <end position="519"/>
    </location>
</feature>
<evidence type="ECO:0000256" key="19">
    <source>
        <dbReference type="ARBA" id="ARBA00057323"/>
    </source>
</evidence>
<dbReference type="GO" id="GO:0019150">
    <property type="term" value="F:D-ribulokinase activity"/>
    <property type="evidence" value="ECO:0007669"/>
    <property type="project" value="TreeGrafter"/>
</dbReference>
<keyword evidence="13" id="KW-0067">ATP-binding</keyword>
<comment type="catalytic activity">
    <reaction evidence="1">
        <text>D-ribulose 5-phosphate = D-xylulose 5-phosphate</text>
        <dbReference type="Rhea" id="RHEA:13677"/>
        <dbReference type="ChEBI" id="CHEBI:57737"/>
        <dbReference type="ChEBI" id="CHEBI:58121"/>
        <dbReference type="EC" id="5.1.3.1"/>
    </reaction>
</comment>
<evidence type="ECO:0000256" key="16">
    <source>
        <dbReference type="ARBA" id="ARBA00023211"/>
    </source>
</evidence>
<keyword evidence="12" id="KW-0862">Zinc</keyword>
<comment type="function">
    <text evidence="19">Catalyzes the reversible epimerization of D-ribulose 5-phosphate to D-xylulose 5-phosphate.</text>
</comment>
<dbReference type="InterPro" id="IPR018483">
    <property type="entry name" value="Carb_kinase_FGGY_CS"/>
</dbReference>
<evidence type="ECO:0000256" key="20">
    <source>
        <dbReference type="SAM" id="SignalP"/>
    </source>
</evidence>